<dbReference type="Proteomes" id="UP001299608">
    <property type="component" value="Unassembled WGS sequence"/>
</dbReference>
<evidence type="ECO:0000313" key="5">
    <source>
        <dbReference type="Proteomes" id="UP001299608"/>
    </source>
</evidence>
<reference evidence="2" key="3">
    <citation type="submission" date="2022-01" db="EMBL/GenBank/DDBJ databases">
        <title>Collection of gut derived symbiotic bacterial strains cultured from healthy donors.</title>
        <authorList>
            <person name="Lin H."/>
            <person name="Kohout C."/>
            <person name="Waligurski E."/>
            <person name="Pamer E.G."/>
        </authorList>
    </citation>
    <scope>NUCLEOTIDE SEQUENCE</scope>
    <source>
        <strain evidence="2">DFI.6.55</strain>
    </source>
</reference>
<dbReference type="Proteomes" id="UP000669239">
    <property type="component" value="Unassembled WGS sequence"/>
</dbReference>
<evidence type="ECO:0000313" key="2">
    <source>
        <dbReference type="EMBL" id="MCG4749134.1"/>
    </source>
</evidence>
<dbReference type="AlphaFoldDB" id="A0AAW5C1U8"/>
<evidence type="ECO:0000313" key="4">
    <source>
        <dbReference type="Proteomes" id="UP000669239"/>
    </source>
</evidence>
<name>A0AAW5C1U8_9FIRM</name>
<proteinExistence type="predicted"/>
<protein>
    <recommendedName>
        <fullName evidence="6">MacB-like periplasmic core domain-containing protein</fullName>
    </recommendedName>
</protein>
<sequence length="334" mass="37181">MRKWIFLLLLSLLWGYGVIAAWSTGDYRGQVFMYYREDDAPMQEALAHLVSQEAGKEKYPDITAWTLTGDVLVQNRELGRKKQAECMSVYGSRDMAAFRRLADGTYGLRTDREGCVISRGLALELFGSAAVSGKQVWCRDQAYVVRGVTDDPGYVILVLAGRQEGMRCLIISCGKDSSGETAAGRILFRYGIGSGYVCVDGSLFSAAACLAVLSAPVMVMGWLCREMLRRGIGKRRRLGLAVLAVSLLFLGIILIWKLDLKIPAALIPGKWSDFDFWSRRAGELHDRMGRMGEVYRAEWLVQLKRRTGTSVACSLGTLGVFLLWGYFVPRNREG</sequence>
<keyword evidence="1" id="KW-0472">Membrane</keyword>
<comment type="caution">
    <text evidence="2">The sequence shown here is derived from an EMBL/GenBank/DDBJ whole genome shotgun (WGS) entry which is preliminary data.</text>
</comment>
<reference evidence="3" key="2">
    <citation type="submission" date="2020-02" db="EMBL/GenBank/DDBJ databases">
        <authorList>
            <person name="Littmann E."/>
            <person name="Sorbara M."/>
        </authorList>
    </citation>
    <scope>NUCLEOTIDE SEQUENCE</scope>
    <source>
        <strain evidence="3">MSK.1.17</strain>
    </source>
</reference>
<evidence type="ECO:0000313" key="3">
    <source>
        <dbReference type="EMBL" id="NSJ50257.1"/>
    </source>
</evidence>
<dbReference type="EMBL" id="JAKNGE010000052">
    <property type="protein sequence ID" value="MCG4749134.1"/>
    <property type="molecule type" value="Genomic_DNA"/>
</dbReference>
<feature type="transmembrane region" description="Helical" evidence="1">
    <location>
        <begin position="237"/>
        <end position="256"/>
    </location>
</feature>
<evidence type="ECO:0000256" key="1">
    <source>
        <dbReference type="SAM" id="Phobius"/>
    </source>
</evidence>
<keyword evidence="1" id="KW-1133">Transmembrane helix</keyword>
<organism evidence="2 5">
    <name type="scientific">Enterocloster aldenensis</name>
    <dbReference type="NCBI Taxonomy" id="358742"/>
    <lineage>
        <taxon>Bacteria</taxon>
        <taxon>Bacillati</taxon>
        <taxon>Bacillota</taxon>
        <taxon>Clostridia</taxon>
        <taxon>Lachnospirales</taxon>
        <taxon>Lachnospiraceae</taxon>
        <taxon>Enterocloster</taxon>
    </lineage>
</organism>
<dbReference type="RefSeq" id="WP_165642510.1">
    <property type="nucleotide sequence ID" value="NZ_JAAITT010000023.1"/>
</dbReference>
<keyword evidence="4" id="KW-1185">Reference proteome</keyword>
<evidence type="ECO:0008006" key="6">
    <source>
        <dbReference type="Google" id="ProtNLM"/>
    </source>
</evidence>
<keyword evidence="1" id="KW-0812">Transmembrane</keyword>
<dbReference type="EMBL" id="JAAITT010000023">
    <property type="protein sequence ID" value="NSJ50257.1"/>
    <property type="molecule type" value="Genomic_DNA"/>
</dbReference>
<feature type="transmembrane region" description="Helical" evidence="1">
    <location>
        <begin position="203"/>
        <end position="225"/>
    </location>
</feature>
<reference evidence="3 4" key="1">
    <citation type="journal article" date="2020" name="Cell Host Microbe">
        <title>Functional and Genomic Variation between Human-Derived Isolates of Lachnospiraceae Reveals Inter- and Intra-Species Diversity.</title>
        <authorList>
            <person name="Sorbara M.T."/>
            <person name="Littmann E.R."/>
            <person name="Fontana E."/>
            <person name="Moody T.U."/>
            <person name="Kohout C.E."/>
            <person name="Gjonbalaj M."/>
            <person name="Eaton V."/>
            <person name="Seok R."/>
            <person name="Leiner I.M."/>
            <person name="Pamer E.G."/>
        </authorList>
    </citation>
    <scope>NUCLEOTIDE SEQUENCE [LARGE SCALE GENOMIC DNA]</scope>
    <source>
        <strain evidence="3 4">MSK.1.17</strain>
    </source>
</reference>
<gene>
    <name evidence="3" type="ORF">G5B36_16335</name>
    <name evidence="2" type="ORF">L0N08_27345</name>
</gene>
<feature type="transmembrane region" description="Helical" evidence="1">
    <location>
        <begin position="309"/>
        <end position="328"/>
    </location>
</feature>
<accession>A0AAW5C1U8</accession>